<dbReference type="InterPro" id="IPR025857">
    <property type="entry name" value="MacB_PCD"/>
</dbReference>
<dbReference type="Proteomes" id="UP000176914">
    <property type="component" value="Unassembled WGS sequence"/>
</dbReference>
<dbReference type="AlphaFoldDB" id="A0A1F6E5X5"/>
<comment type="similarity">
    <text evidence="6">Belongs to the ABC-4 integral membrane protein family.</text>
</comment>
<feature type="transmembrane region" description="Helical" evidence="7">
    <location>
        <begin position="337"/>
        <end position="363"/>
    </location>
</feature>
<feature type="domain" description="ABC3 transporter permease C-terminal" evidence="8">
    <location>
        <begin position="288"/>
        <end position="407"/>
    </location>
</feature>
<dbReference type="Pfam" id="PF12704">
    <property type="entry name" value="MacB_PCD"/>
    <property type="match status" value="1"/>
</dbReference>
<evidence type="ECO:0000256" key="2">
    <source>
        <dbReference type="ARBA" id="ARBA00022475"/>
    </source>
</evidence>
<evidence type="ECO:0000259" key="9">
    <source>
        <dbReference type="Pfam" id="PF12704"/>
    </source>
</evidence>
<accession>A0A1F6E5X5</accession>
<comment type="subcellular location">
    <subcellularLocation>
        <location evidence="1">Cell membrane</location>
        <topology evidence="1">Multi-pass membrane protein</topology>
    </subcellularLocation>
</comment>
<proteinExistence type="inferred from homology"/>
<keyword evidence="3 7" id="KW-0812">Transmembrane</keyword>
<evidence type="ECO:0000256" key="7">
    <source>
        <dbReference type="SAM" id="Phobius"/>
    </source>
</evidence>
<feature type="transmembrane region" description="Helical" evidence="7">
    <location>
        <begin position="375"/>
        <end position="397"/>
    </location>
</feature>
<dbReference type="InterPro" id="IPR003838">
    <property type="entry name" value="ABC3_permease_C"/>
</dbReference>
<keyword evidence="5 7" id="KW-0472">Membrane</keyword>
<feature type="transmembrane region" description="Helical" evidence="7">
    <location>
        <begin position="284"/>
        <end position="309"/>
    </location>
</feature>
<protein>
    <recommendedName>
        <fullName evidence="12">Multidrug ABC transporter substrate-binding protein</fullName>
    </recommendedName>
</protein>
<sequence length="414" mass="43713">MTTLLLIKTSLNALSSNKGRSALTILGIVIGVAAIVLIMSLGAGAQTVITSQLGGLGADLVVVRPGRQPTGPSDFAQTLFANSLKARDVGLLKQKTNVPDLIAAVPALVVPGSVTYGSYTSHPEVLGWSAQFMGDVFGVFPEQGEFFTQADIDAKASVVVIGSGVAEDLFGFNDPIGKNVKIGDRNFRVVGVLPSKGQVSLFDLNKLAIIPYTSAQTYLLGIDYYHEVMVRASSPGAVPRMVEDITLTLRAAHRITDPAKDDFFVVTQQGIVEQVQTILSALTAFLTMVVAISLVVGGIGVMNIMLVSVTERTREIGLRKAVGATDSDILRQFLIEAIFLTVAGGIAGVLIGSSLGFLLTLALGSVLGIEWTFTFPYVGALLAVGVSMLVGLVFGIYPARQASRKNPIEALRYE</sequence>
<dbReference type="InterPro" id="IPR050250">
    <property type="entry name" value="Macrolide_Exporter_MacB"/>
</dbReference>
<evidence type="ECO:0000256" key="5">
    <source>
        <dbReference type="ARBA" id="ARBA00023136"/>
    </source>
</evidence>
<keyword evidence="2" id="KW-1003">Cell membrane</keyword>
<evidence type="ECO:0000256" key="1">
    <source>
        <dbReference type="ARBA" id="ARBA00004651"/>
    </source>
</evidence>
<dbReference type="PANTHER" id="PTHR30572">
    <property type="entry name" value="MEMBRANE COMPONENT OF TRANSPORTER-RELATED"/>
    <property type="match status" value="1"/>
</dbReference>
<dbReference type="EMBL" id="MFLL01000022">
    <property type="protein sequence ID" value="OGG69056.1"/>
    <property type="molecule type" value="Genomic_DNA"/>
</dbReference>
<evidence type="ECO:0000256" key="4">
    <source>
        <dbReference type="ARBA" id="ARBA00022989"/>
    </source>
</evidence>
<comment type="caution">
    <text evidence="10">The sequence shown here is derived from an EMBL/GenBank/DDBJ whole genome shotgun (WGS) entry which is preliminary data.</text>
</comment>
<evidence type="ECO:0000313" key="11">
    <source>
        <dbReference type="Proteomes" id="UP000176914"/>
    </source>
</evidence>
<evidence type="ECO:0000256" key="3">
    <source>
        <dbReference type="ARBA" id="ARBA00022692"/>
    </source>
</evidence>
<evidence type="ECO:0008006" key="12">
    <source>
        <dbReference type="Google" id="ProtNLM"/>
    </source>
</evidence>
<evidence type="ECO:0000259" key="8">
    <source>
        <dbReference type="Pfam" id="PF02687"/>
    </source>
</evidence>
<dbReference type="GO" id="GO:0022857">
    <property type="term" value="F:transmembrane transporter activity"/>
    <property type="evidence" value="ECO:0007669"/>
    <property type="project" value="TreeGrafter"/>
</dbReference>
<dbReference type="PANTHER" id="PTHR30572:SF4">
    <property type="entry name" value="ABC TRANSPORTER PERMEASE YTRF"/>
    <property type="match status" value="1"/>
</dbReference>
<dbReference type="GO" id="GO:0005886">
    <property type="term" value="C:plasma membrane"/>
    <property type="evidence" value="ECO:0007669"/>
    <property type="project" value="UniProtKB-SubCell"/>
</dbReference>
<feature type="domain" description="MacB-like periplasmic core" evidence="9">
    <location>
        <begin position="21"/>
        <end position="246"/>
    </location>
</feature>
<evidence type="ECO:0000256" key="6">
    <source>
        <dbReference type="ARBA" id="ARBA00038076"/>
    </source>
</evidence>
<name>A0A1F6E5X5_9BACT</name>
<dbReference type="Pfam" id="PF02687">
    <property type="entry name" value="FtsX"/>
    <property type="match status" value="1"/>
</dbReference>
<gene>
    <name evidence="10" type="ORF">A3C20_04900</name>
</gene>
<organism evidence="10 11">
    <name type="scientific">Candidatus Kaiserbacteria bacterium RIFCSPHIGHO2_02_FULL_55_25</name>
    <dbReference type="NCBI Taxonomy" id="1798498"/>
    <lineage>
        <taxon>Bacteria</taxon>
        <taxon>Candidatus Kaiseribacteriota</taxon>
    </lineage>
</organism>
<keyword evidence="4 7" id="KW-1133">Transmembrane helix</keyword>
<reference evidence="10 11" key="1">
    <citation type="journal article" date="2016" name="Nat. Commun.">
        <title>Thousands of microbial genomes shed light on interconnected biogeochemical processes in an aquifer system.</title>
        <authorList>
            <person name="Anantharaman K."/>
            <person name="Brown C.T."/>
            <person name="Hug L.A."/>
            <person name="Sharon I."/>
            <person name="Castelle C.J."/>
            <person name="Probst A.J."/>
            <person name="Thomas B.C."/>
            <person name="Singh A."/>
            <person name="Wilkins M.J."/>
            <person name="Karaoz U."/>
            <person name="Brodie E.L."/>
            <person name="Williams K.H."/>
            <person name="Hubbard S.S."/>
            <person name="Banfield J.F."/>
        </authorList>
    </citation>
    <scope>NUCLEOTIDE SEQUENCE [LARGE SCALE GENOMIC DNA]</scope>
</reference>
<evidence type="ECO:0000313" key="10">
    <source>
        <dbReference type="EMBL" id="OGG69056.1"/>
    </source>
</evidence>
<feature type="transmembrane region" description="Helical" evidence="7">
    <location>
        <begin position="21"/>
        <end position="43"/>
    </location>
</feature>